<dbReference type="Proteomes" id="UP000663760">
    <property type="component" value="Chromosome 9"/>
</dbReference>
<reference evidence="5" key="1">
    <citation type="submission" date="2020-02" db="EMBL/GenBank/DDBJ databases">
        <authorList>
            <person name="Scholz U."/>
            <person name="Mascher M."/>
            <person name="Fiebig A."/>
        </authorList>
    </citation>
    <scope>NUCLEOTIDE SEQUENCE</scope>
</reference>
<gene>
    <name evidence="4" type="ORF">SI7747_09011197</name>
    <name evidence="5" type="ORF">SI8410_09012088</name>
</gene>
<dbReference type="InterPro" id="IPR006501">
    <property type="entry name" value="Pectinesterase_inhib_dom"/>
</dbReference>
<dbReference type="InterPro" id="IPR035513">
    <property type="entry name" value="Invertase/methylesterase_inhib"/>
</dbReference>
<evidence type="ECO:0000256" key="1">
    <source>
        <dbReference type="ARBA" id="ARBA00022729"/>
    </source>
</evidence>
<dbReference type="CDD" id="cd15798">
    <property type="entry name" value="PMEI-like_3"/>
    <property type="match status" value="1"/>
</dbReference>
<feature type="chain" id="PRO_5045020049" description="Pectinesterase inhibitor domain-containing protein" evidence="2">
    <location>
        <begin position="22"/>
        <end position="218"/>
    </location>
</feature>
<feature type="signal peptide" evidence="2">
    <location>
        <begin position="1"/>
        <end position="21"/>
    </location>
</feature>
<dbReference type="AlphaFoldDB" id="A0A7I8KUD4"/>
<dbReference type="EMBL" id="LR743596">
    <property type="protein sequence ID" value="CAA2625431.1"/>
    <property type="molecule type" value="Genomic_DNA"/>
</dbReference>
<dbReference type="EMBL" id="LR746272">
    <property type="protein sequence ID" value="CAA7401410.1"/>
    <property type="molecule type" value="Genomic_DNA"/>
</dbReference>
<evidence type="ECO:0000313" key="4">
    <source>
        <dbReference type="EMBL" id="CAA2625431.1"/>
    </source>
</evidence>
<keyword evidence="6" id="KW-1185">Reference proteome</keyword>
<organism evidence="5 6">
    <name type="scientific">Spirodela intermedia</name>
    <name type="common">Intermediate duckweed</name>
    <dbReference type="NCBI Taxonomy" id="51605"/>
    <lineage>
        <taxon>Eukaryota</taxon>
        <taxon>Viridiplantae</taxon>
        <taxon>Streptophyta</taxon>
        <taxon>Embryophyta</taxon>
        <taxon>Tracheophyta</taxon>
        <taxon>Spermatophyta</taxon>
        <taxon>Magnoliopsida</taxon>
        <taxon>Liliopsida</taxon>
        <taxon>Araceae</taxon>
        <taxon>Lemnoideae</taxon>
        <taxon>Spirodela</taxon>
    </lineage>
</organism>
<dbReference type="OrthoDB" id="1430376at2759"/>
<dbReference type="SUPFAM" id="SSF101148">
    <property type="entry name" value="Plant invertase/pectin methylesterase inhibitor"/>
    <property type="match status" value="1"/>
</dbReference>
<dbReference type="SMART" id="SM00856">
    <property type="entry name" value="PMEI"/>
    <property type="match status" value="1"/>
</dbReference>
<dbReference type="GO" id="GO:0004857">
    <property type="term" value="F:enzyme inhibitor activity"/>
    <property type="evidence" value="ECO:0007669"/>
    <property type="project" value="InterPro"/>
</dbReference>
<evidence type="ECO:0000313" key="6">
    <source>
        <dbReference type="Proteomes" id="UP000663760"/>
    </source>
</evidence>
<keyword evidence="1 2" id="KW-0732">Signal</keyword>
<dbReference type="Gene3D" id="1.20.140.40">
    <property type="entry name" value="Invertase/pectin methylesterase inhibitor family protein"/>
    <property type="match status" value="1"/>
</dbReference>
<dbReference type="Pfam" id="PF04043">
    <property type="entry name" value="PMEI"/>
    <property type="match status" value="1"/>
</dbReference>
<dbReference type="PANTHER" id="PTHR31080">
    <property type="entry name" value="PECTINESTERASE INHIBITOR-LIKE"/>
    <property type="match status" value="1"/>
</dbReference>
<dbReference type="PANTHER" id="PTHR31080:SF64">
    <property type="entry name" value="PLANT INVERTASE_PECTIN METHYLESTERASE INHIBITOR SUPERFAMILY PROTEIN"/>
    <property type="match status" value="1"/>
</dbReference>
<accession>A0A7I8KUD4</accession>
<dbReference type="NCBIfam" id="TIGR01614">
    <property type="entry name" value="PME_inhib"/>
    <property type="match status" value="1"/>
</dbReference>
<evidence type="ECO:0000256" key="2">
    <source>
        <dbReference type="SAM" id="SignalP"/>
    </source>
</evidence>
<protein>
    <recommendedName>
        <fullName evidence="3">Pectinesterase inhibitor domain-containing protein</fullName>
    </recommendedName>
</protein>
<name>A0A7I8KUD4_SPIIN</name>
<proteinExistence type="predicted"/>
<feature type="domain" description="Pectinesterase inhibitor" evidence="3">
    <location>
        <begin position="41"/>
        <end position="209"/>
    </location>
</feature>
<evidence type="ECO:0000259" key="3">
    <source>
        <dbReference type="SMART" id="SM00856"/>
    </source>
</evidence>
<evidence type="ECO:0000313" key="5">
    <source>
        <dbReference type="EMBL" id="CAA7401410.1"/>
    </source>
</evidence>
<dbReference type="InterPro" id="IPR051955">
    <property type="entry name" value="PME_Inhibitor"/>
</dbReference>
<sequence>METATTAGRACLMAVLVVVTAVTVSSLCAAAGGVESPAGRNCTEFIRQSCSATRYPSLCYSSLAGYAGAVGEDPTQIAHFAANNSLAQVSSLSYHVLLLYRAAAAAGVDPRIAAALGDCAESLGDAAELTRQAAAELGLLAKAEGPELAWHVSNAQTWMSAALTNEDTCTDGFAATAAAATAGGDVFMKADVARHVRRARRYTSIALALVNSLVGVAR</sequence>